<evidence type="ECO:0000313" key="3">
    <source>
        <dbReference type="Proteomes" id="UP000050949"/>
    </source>
</evidence>
<evidence type="ECO:0000256" key="1">
    <source>
        <dbReference type="SAM" id="Phobius"/>
    </source>
</evidence>
<dbReference type="AlphaFoldDB" id="A0A0R1X3T6"/>
<keyword evidence="1" id="KW-1133">Transmembrane helix</keyword>
<dbReference type="PATRIC" id="fig|1122147.4.peg.1342"/>
<keyword evidence="1" id="KW-0472">Membrane</keyword>
<sequence length="180" mass="19812">MNKQMRIVGILELIFSIAFVLLIPAQHGSSTVFILSLLIGGALLVILPIATIIAAVRDRTHAGIYLIFPILLAVILLLHGALETEFEMVLDYGLPVVAAVLGAIMIFLSQREKKGTPAENVARYYRLLPIVGIVTSVVLIALVRLVNGYVSWLGYLYCLLPIVVYSGLSLVHRWRHTPNQ</sequence>
<accession>A0A0R1X3T6</accession>
<proteinExistence type="predicted"/>
<reference evidence="2 3" key="1">
    <citation type="journal article" date="2015" name="Genome Announc.">
        <title>Expanding the biotechnology potential of lactobacilli through comparative genomics of 213 strains and associated genera.</title>
        <authorList>
            <person name="Sun Z."/>
            <person name="Harris H.M."/>
            <person name="McCann A."/>
            <person name="Guo C."/>
            <person name="Argimon S."/>
            <person name="Zhang W."/>
            <person name="Yang X."/>
            <person name="Jeffery I.B."/>
            <person name="Cooney J.C."/>
            <person name="Kagawa T.F."/>
            <person name="Liu W."/>
            <person name="Song Y."/>
            <person name="Salvetti E."/>
            <person name="Wrobel A."/>
            <person name="Rasinkangas P."/>
            <person name="Parkhill J."/>
            <person name="Rea M.C."/>
            <person name="O'Sullivan O."/>
            <person name="Ritari J."/>
            <person name="Douillard F.P."/>
            <person name="Paul Ross R."/>
            <person name="Yang R."/>
            <person name="Briner A.E."/>
            <person name="Felis G.E."/>
            <person name="de Vos W.M."/>
            <person name="Barrangou R."/>
            <person name="Klaenhammer T.R."/>
            <person name="Caufield P.W."/>
            <person name="Cui Y."/>
            <person name="Zhang H."/>
            <person name="O'Toole P.W."/>
        </authorList>
    </citation>
    <scope>NUCLEOTIDE SEQUENCE [LARGE SCALE GENOMIC DNA]</scope>
    <source>
        <strain evidence="2 3">DSM 16991</strain>
    </source>
</reference>
<feature type="transmembrane region" description="Helical" evidence="1">
    <location>
        <begin position="63"/>
        <end position="82"/>
    </location>
</feature>
<feature type="transmembrane region" description="Helical" evidence="1">
    <location>
        <begin position="88"/>
        <end position="107"/>
    </location>
</feature>
<feature type="transmembrane region" description="Helical" evidence="1">
    <location>
        <begin position="7"/>
        <end position="26"/>
    </location>
</feature>
<dbReference type="Proteomes" id="UP000050949">
    <property type="component" value="Unassembled WGS sequence"/>
</dbReference>
<protein>
    <submittedName>
        <fullName evidence="2">Uncharacterized protein</fullName>
    </submittedName>
</protein>
<feature type="transmembrane region" description="Helical" evidence="1">
    <location>
        <begin position="32"/>
        <end position="56"/>
    </location>
</feature>
<feature type="transmembrane region" description="Helical" evidence="1">
    <location>
        <begin position="152"/>
        <end position="171"/>
    </location>
</feature>
<feature type="transmembrane region" description="Helical" evidence="1">
    <location>
        <begin position="127"/>
        <end position="146"/>
    </location>
</feature>
<name>A0A0R1X3T6_9LACO</name>
<comment type="caution">
    <text evidence="2">The sequence shown here is derived from an EMBL/GenBank/DDBJ whole genome shotgun (WGS) entry which is preliminary data.</text>
</comment>
<evidence type="ECO:0000313" key="2">
    <source>
        <dbReference type="EMBL" id="KRM24927.1"/>
    </source>
</evidence>
<keyword evidence="1" id="KW-0812">Transmembrane</keyword>
<gene>
    <name evidence="2" type="ORF">FC91_GL001298</name>
</gene>
<dbReference type="RefSeq" id="WP_027827688.1">
    <property type="nucleotide sequence ID" value="NZ_AUEH01000006.1"/>
</dbReference>
<dbReference type="EMBL" id="AZFW01000129">
    <property type="protein sequence ID" value="KRM24927.1"/>
    <property type="molecule type" value="Genomic_DNA"/>
</dbReference>
<organism evidence="2 3">
    <name type="scientific">Schleiferilactobacillus harbinensis DSM 16991</name>
    <dbReference type="NCBI Taxonomy" id="1122147"/>
    <lineage>
        <taxon>Bacteria</taxon>
        <taxon>Bacillati</taxon>
        <taxon>Bacillota</taxon>
        <taxon>Bacilli</taxon>
        <taxon>Lactobacillales</taxon>
        <taxon>Lactobacillaceae</taxon>
        <taxon>Schleiferilactobacillus</taxon>
    </lineage>
</organism>